<sequence>MLQKFGMNDAKPASTPMETHKHLTADVEGEEVDVHHYRSMIGSLMYLTASRPDIMFAVCVCAMFQVRPKESHLHAVKRIFKYLKGQPRLGLWYPNDSSFDLVAYTDSDYGGANLDRKSTSGGCQFLGGRLVSWQCKKQTTVSQSTTEAEYIVASQCCSQVLWIQNQMQDYGLSFLQTPIYIDNNSALSIVNNPVKHSKTKHIEIKYHFIRDCNEKKIIQVLKVHTDDQYADVFTKAFDVGRVFIATLSMDSMCFIKDHNKVGYFKKDANSEGFDDILDFLASSHIAYAATINPIIYIQHMNDFWSNAVIQEANGVKIIQTTICGQALTLTPAKIRFHLQLNDEGGITMLKPSVIMEAFERMGYTGSRTSLKYLKGKFCPQWRFFVHTLLHCFSKKTTSFGEFSSSIASAMVCLATKQRPAEGSNDQFTPLFSTMMRVNHPQGEASGLQPTQPSIPSDDLPTPITTTIPQSLEKTPTPTLKKYQRKNRGAPSSSGSKPNEPISHQLEHSPSDNIQRETHGVMPHSSIKKDSLNIAKTPTTATPIEKSKGGPRCQETKGTSSASARLKTGVKKLKDPVMEVNTPKPGEGRFSQKELMENFTTIAKDLKAFERNFFVHDEKHSSHESRLDTLEELATAQHDLLKLHEAQLVKQAKVIQAQGATIASMKGTIRALRRRYNTLVAFTKGERRSEFKGEPEKDRVVGNEPMNTENSELPDEVPEIVMETGVKGETEEGVNEETKVVSEPVVDAVGTGAESQVEVNEDDLTIAQLLVKMPEVVQPIKGVVIKEPEVKKKIKIPVDPKDKGKKKIVEENLTESDDEEMGFKSVVNPVTEDVITDELILQLEEEEEKKRKEELARIAERDRIEAEKMQEEWNKEETEVEKKKPVKKTQKKTISKAMTEKRRIMVRYLSGALGKPVQYFSRWNLEEIENKYNFTREAMHLEAMEEQHVETEEVALVQRKRKRDQIEDQVTAKSNPEVDEEIIKETVADPVQTVVQGIEKGIEKEAKKEAEKEAEKEKKVEGIESPKPKRKKSIAKKPKMSKEIEEPSNVSMWIFFENNQMDYFKVFRSDGTNEVFANHLGIFRKLSKGDLKKMYEIPCTKEIEDFEEARMLVEDLKMMFAFSKTKAALKKNRKRDQNDSIGEGKVIS</sequence>
<feature type="compositionally biased region" description="Basic residues" evidence="2">
    <location>
        <begin position="1027"/>
        <end position="1038"/>
    </location>
</feature>
<feature type="region of interest" description="Disordered" evidence="2">
    <location>
        <begin position="440"/>
        <end position="568"/>
    </location>
</feature>
<feature type="region of interest" description="Disordered" evidence="2">
    <location>
        <begin position="1002"/>
        <end position="1042"/>
    </location>
</feature>
<protein>
    <submittedName>
        <fullName evidence="3">Uncharacterized protein</fullName>
    </submittedName>
</protein>
<dbReference type="InterPro" id="IPR043502">
    <property type="entry name" value="DNA/RNA_pol_sf"/>
</dbReference>
<keyword evidence="1" id="KW-0175">Coiled coil</keyword>
<name>A0AA38TMH3_9ASTR</name>
<keyword evidence="4" id="KW-1185">Reference proteome</keyword>
<evidence type="ECO:0000256" key="2">
    <source>
        <dbReference type="SAM" id="MobiDB-lite"/>
    </source>
</evidence>
<feature type="coiled-coil region" evidence="1">
    <location>
        <begin position="835"/>
        <end position="880"/>
    </location>
</feature>
<dbReference type="PANTHER" id="PTHR11439:SF495">
    <property type="entry name" value="REVERSE TRANSCRIPTASE, RNA-DEPENDENT DNA POLYMERASE-RELATED"/>
    <property type="match status" value="1"/>
</dbReference>
<dbReference type="PANTHER" id="PTHR11439">
    <property type="entry name" value="GAG-POL-RELATED RETROTRANSPOSON"/>
    <property type="match status" value="1"/>
</dbReference>
<dbReference type="Proteomes" id="UP001172457">
    <property type="component" value="Chromosome 4"/>
</dbReference>
<feature type="compositionally biased region" description="Basic and acidic residues" evidence="2">
    <location>
        <begin position="504"/>
        <end position="518"/>
    </location>
</feature>
<feature type="compositionally biased region" description="Basic and acidic residues" evidence="2">
    <location>
        <begin position="689"/>
        <end position="700"/>
    </location>
</feature>
<reference evidence="3" key="1">
    <citation type="submission" date="2023-03" db="EMBL/GenBank/DDBJ databases">
        <title>Chromosome-scale reference genome and RAD-based genetic map of yellow starthistle (Centaurea solstitialis) reveal putative structural variation and QTLs associated with invader traits.</title>
        <authorList>
            <person name="Reatini B."/>
            <person name="Cang F.A."/>
            <person name="Jiang Q."/>
            <person name="Mckibben M.T.W."/>
            <person name="Barker M.S."/>
            <person name="Rieseberg L.H."/>
            <person name="Dlugosch K.M."/>
        </authorList>
    </citation>
    <scope>NUCLEOTIDE SEQUENCE</scope>
    <source>
        <strain evidence="3">CAN-66</strain>
        <tissue evidence="3">Leaf</tissue>
    </source>
</reference>
<gene>
    <name evidence="3" type="ORF">OSB04_017208</name>
</gene>
<dbReference type="CDD" id="cd09272">
    <property type="entry name" value="RNase_HI_RT_Ty1"/>
    <property type="match status" value="1"/>
</dbReference>
<feature type="region of interest" description="Disordered" evidence="2">
    <location>
        <begin position="1127"/>
        <end position="1147"/>
    </location>
</feature>
<proteinExistence type="predicted"/>
<dbReference type="EMBL" id="JARYMX010000004">
    <property type="protein sequence ID" value="KAJ9553163.1"/>
    <property type="molecule type" value="Genomic_DNA"/>
</dbReference>
<evidence type="ECO:0000256" key="1">
    <source>
        <dbReference type="SAM" id="Coils"/>
    </source>
</evidence>
<evidence type="ECO:0000313" key="4">
    <source>
        <dbReference type="Proteomes" id="UP001172457"/>
    </source>
</evidence>
<accession>A0AA38TMH3</accession>
<dbReference type="AlphaFoldDB" id="A0AA38TMH3"/>
<dbReference type="SUPFAM" id="SSF56672">
    <property type="entry name" value="DNA/RNA polymerases"/>
    <property type="match status" value="1"/>
</dbReference>
<organism evidence="3 4">
    <name type="scientific">Centaurea solstitialis</name>
    <name type="common">yellow star-thistle</name>
    <dbReference type="NCBI Taxonomy" id="347529"/>
    <lineage>
        <taxon>Eukaryota</taxon>
        <taxon>Viridiplantae</taxon>
        <taxon>Streptophyta</taxon>
        <taxon>Embryophyta</taxon>
        <taxon>Tracheophyta</taxon>
        <taxon>Spermatophyta</taxon>
        <taxon>Magnoliopsida</taxon>
        <taxon>eudicotyledons</taxon>
        <taxon>Gunneridae</taxon>
        <taxon>Pentapetalae</taxon>
        <taxon>asterids</taxon>
        <taxon>campanulids</taxon>
        <taxon>Asterales</taxon>
        <taxon>Asteraceae</taxon>
        <taxon>Carduoideae</taxon>
        <taxon>Cardueae</taxon>
        <taxon>Centaureinae</taxon>
        <taxon>Centaurea</taxon>
    </lineage>
</organism>
<feature type="region of interest" description="Disordered" evidence="2">
    <location>
        <begin position="689"/>
        <end position="711"/>
    </location>
</feature>
<evidence type="ECO:0000313" key="3">
    <source>
        <dbReference type="EMBL" id="KAJ9553163.1"/>
    </source>
</evidence>
<feature type="compositionally biased region" description="Basic and acidic residues" evidence="2">
    <location>
        <begin position="1002"/>
        <end position="1026"/>
    </location>
</feature>
<comment type="caution">
    <text evidence="3">The sequence shown here is derived from an EMBL/GenBank/DDBJ whole genome shotgun (WGS) entry which is preliminary data.</text>
</comment>